<feature type="region of interest" description="Disordered" evidence="1">
    <location>
        <begin position="1"/>
        <end position="32"/>
    </location>
</feature>
<protein>
    <submittedName>
        <fullName evidence="2">Uncharacterized protein</fullName>
    </submittedName>
</protein>
<dbReference type="EMBL" id="KV442021">
    <property type="protein sequence ID" value="OAQ33304.1"/>
    <property type="molecule type" value="Genomic_DNA"/>
</dbReference>
<organism evidence="2 3">
    <name type="scientific">Linnemannia elongata AG-77</name>
    <dbReference type="NCBI Taxonomy" id="1314771"/>
    <lineage>
        <taxon>Eukaryota</taxon>
        <taxon>Fungi</taxon>
        <taxon>Fungi incertae sedis</taxon>
        <taxon>Mucoromycota</taxon>
        <taxon>Mortierellomycotina</taxon>
        <taxon>Mortierellomycetes</taxon>
        <taxon>Mortierellales</taxon>
        <taxon>Mortierellaceae</taxon>
        <taxon>Linnemannia</taxon>
    </lineage>
</organism>
<evidence type="ECO:0000256" key="1">
    <source>
        <dbReference type="SAM" id="MobiDB-lite"/>
    </source>
</evidence>
<feature type="region of interest" description="Disordered" evidence="1">
    <location>
        <begin position="161"/>
        <end position="194"/>
    </location>
</feature>
<feature type="compositionally biased region" description="Low complexity" evidence="1">
    <location>
        <begin position="15"/>
        <end position="30"/>
    </location>
</feature>
<dbReference type="AlphaFoldDB" id="A0A197KA77"/>
<sequence>MEPKESIPSPRIPPHSHTSSSSSSSSSSSPLDIPAPQTLVLGHFFHTYAARHWGDLVAYLNNCKDQDSVENYYAAYIRDLKRIQSSSLVSDAVKKHALKLSGGGGGGSSTNLAAMRTAFDHIQLRELRNQATNSIQKGMLQLNKEAGDKLAEGVLLKTGKHHLPSSGLDVKEKKQRKNAGTPKTSPQRTQDATVDTKTGIVVDPEEQGGPGVIGDPPETPPIRLDLFSRVNQEISWTSEGHDILELFRSYQSKNQQIFELARDDIADLSGQSGFALSLTADQLGAALVDISPKQTPHEVWPSLADVVARTLNDRHSFDDSLAASRAESMQDPVAEYIHGILYSYSKYFRFSDRIPADLREHEGFSDMTWTVIGGALTLAGVETRYLEVPVKAVEERKNAHRNPFLDTKAQAHMADGVAFRGPYQIYLAEASALTQSDTSKRAEDEFKLKRDLRDTFQSQLKDICEDGLLPPRSMRVFGSTSFNARTMFYALDFMGVFRLHEIRSMILPLSKTADFTLRLKRCVLACLEVALMIKEELDRRESAEPIPQGRKQLLVQACNQMQVTTRTPTKPKKQK</sequence>
<name>A0A197KA77_9FUNG</name>
<accession>A0A197KA77</accession>
<evidence type="ECO:0000313" key="3">
    <source>
        <dbReference type="Proteomes" id="UP000078512"/>
    </source>
</evidence>
<keyword evidence="3" id="KW-1185">Reference proteome</keyword>
<dbReference type="OrthoDB" id="15001at2759"/>
<proteinExistence type="predicted"/>
<evidence type="ECO:0000313" key="2">
    <source>
        <dbReference type="EMBL" id="OAQ33304.1"/>
    </source>
</evidence>
<reference evidence="2 3" key="1">
    <citation type="submission" date="2016-05" db="EMBL/GenBank/DDBJ databases">
        <title>Genome sequencing reveals origins of a unique bacterial endosymbiosis in the earliest lineages of terrestrial Fungi.</title>
        <authorList>
            <consortium name="DOE Joint Genome Institute"/>
            <person name="Uehling J."/>
            <person name="Gryganskyi A."/>
            <person name="Hameed K."/>
            <person name="Tschaplinski T."/>
            <person name="Misztal P."/>
            <person name="Wu S."/>
            <person name="Desiro A."/>
            <person name="Vande Pol N."/>
            <person name="Du Z.-Y."/>
            <person name="Zienkiewicz A."/>
            <person name="Zienkiewicz K."/>
            <person name="Morin E."/>
            <person name="Tisserant E."/>
            <person name="Splivallo R."/>
            <person name="Hainaut M."/>
            <person name="Henrissat B."/>
            <person name="Ohm R."/>
            <person name="Kuo A."/>
            <person name="Yan J."/>
            <person name="Lipzen A."/>
            <person name="Nolan M."/>
            <person name="Labutti K."/>
            <person name="Barry K."/>
            <person name="Goldstein A."/>
            <person name="Labbe J."/>
            <person name="Schadt C."/>
            <person name="Tuskan G."/>
            <person name="Grigoriev I."/>
            <person name="Martin F."/>
            <person name="Vilgalys R."/>
            <person name="Bonito G."/>
        </authorList>
    </citation>
    <scope>NUCLEOTIDE SEQUENCE [LARGE SCALE GENOMIC DNA]</scope>
    <source>
        <strain evidence="2 3">AG-77</strain>
    </source>
</reference>
<feature type="compositionally biased region" description="Polar residues" evidence="1">
    <location>
        <begin position="181"/>
        <end position="194"/>
    </location>
</feature>
<dbReference type="Proteomes" id="UP000078512">
    <property type="component" value="Unassembled WGS sequence"/>
</dbReference>
<gene>
    <name evidence="2" type="ORF">K457DRAFT_134437</name>
</gene>